<dbReference type="OrthoDB" id="5593818at2759"/>
<dbReference type="Proteomes" id="UP000682733">
    <property type="component" value="Unassembled WGS sequence"/>
</dbReference>
<protein>
    <recommendedName>
        <fullName evidence="2">Protein MIX23</fullName>
    </recommendedName>
    <alternativeName>
        <fullName evidence="3">Coiled-coil domain-containing protein 58</fullName>
    </alternativeName>
</protein>
<dbReference type="Proteomes" id="UP000677228">
    <property type="component" value="Unassembled WGS sequence"/>
</dbReference>
<accession>A0A813SBL4</accession>
<evidence type="ECO:0000313" key="8">
    <source>
        <dbReference type="Proteomes" id="UP000663829"/>
    </source>
</evidence>
<comment type="caution">
    <text evidence="5">The sequence shown here is derived from an EMBL/GenBank/DDBJ whole genome shotgun (WGS) entry which is preliminary data.</text>
</comment>
<dbReference type="InterPro" id="IPR019171">
    <property type="entry name" value="MIX23"/>
</dbReference>
<dbReference type="PANTHER" id="PTHR31905">
    <property type="entry name" value="COILED-COIL DOMAIN-CONTAINING PROTEIN 58"/>
    <property type="match status" value="1"/>
</dbReference>
<dbReference type="Proteomes" id="UP000681722">
    <property type="component" value="Unassembled WGS sequence"/>
</dbReference>
<dbReference type="GO" id="GO:0005758">
    <property type="term" value="C:mitochondrial intermembrane space"/>
    <property type="evidence" value="ECO:0007669"/>
    <property type="project" value="InterPro"/>
</dbReference>
<evidence type="ECO:0000313" key="7">
    <source>
        <dbReference type="EMBL" id="CAF3576529.1"/>
    </source>
</evidence>
<evidence type="ECO:0000313" key="6">
    <source>
        <dbReference type="EMBL" id="CAF3518550.1"/>
    </source>
</evidence>
<evidence type="ECO:0000313" key="5">
    <source>
        <dbReference type="EMBL" id="CAF0792276.1"/>
    </source>
</evidence>
<dbReference type="EMBL" id="CAJNOK010000266">
    <property type="protein sequence ID" value="CAF0741097.1"/>
    <property type="molecule type" value="Genomic_DNA"/>
</dbReference>
<dbReference type="EMBL" id="CAJNOQ010000360">
    <property type="protein sequence ID" value="CAF0792276.1"/>
    <property type="molecule type" value="Genomic_DNA"/>
</dbReference>
<organism evidence="5 8">
    <name type="scientific">Didymodactylos carnosus</name>
    <dbReference type="NCBI Taxonomy" id="1234261"/>
    <lineage>
        <taxon>Eukaryota</taxon>
        <taxon>Metazoa</taxon>
        <taxon>Spiralia</taxon>
        <taxon>Gnathifera</taxon>
        <taxon>Rotifera</taxon>
        <taxon>Eurotatoria</taxon>
        <taxon>Bdelloidea</taxon>
        <taxon>Philodinida</taxon>
        <taxon>Philodinidae</taxon>
        <taxon>Didymodactylos</taxon>
    </lineage>
</organism>
<proteinExistence type="inferred from homology"/>
<name>A0A813SBL4_9BILA</name>
<dbReference type="PANTHER" id="PTHR31905:SF2">
    <property type="entry name" value="PROTEIN MIX23"/>
    <property type="match status" value="1"/>
</dbReference>
<gene>
    <name evidence="5" type="ORF">GPM918_LOCUS3063</name>
    <name evidence="4" type="ORF">OVA965_LOCUS1443</name>
    <name evidence="7" type="ORF">SRO942_LOCUS3063</name>
    <name evidence="6" type="ORF">TMI583_LOCUS1444</name>
</gene>
<dbReference type="AlphaFoldDB" id="A0A813SBL4"/>
<sequence>MTMTATSQFRRLDDQIFNTLNTTVLTTTFHSKGSNPTQTCRDLFDEITTRSTYRHDLIEACLNHTNDLMNQKDLSEVKRKHLVYQRRQIQSEKNIEKVISDNTEKAFYERCRDYFSPQSSSK</sequence>
<dbReference type="Proteomes" id="UP000663829">
    <property type="component" value="Unassembled WGS sequence"/>
</dbReference>
<reference evidence="5" key="1">
    <citation type="submission" date="2021-02" db="EMBL/GenBank/DDBJ databases">
        <authorList>
            <person name="Nowell W R."/>
        </authorList>
    </citation>
    <scope>NUCLEOTIDE SEQUENCE</scope>
</reference>
<evidence type="ECO:0000256" key="3">
    <source>
        <dbReference type="ARBA" id="ARBA00030733"/>
    </source>
</evidence>
<evidence type="ECO:0000313" key="4">
    <source>
        <dbReference type="EMBL" id="CAF0741097.1"/>
    </source>
</evidence>
<dbReference type="EMBL" id="CAJOBC010000360">
    <property type="protein sequence ID" value="CAF3576529.1"/>
    <property type="molecule type" value="Genomic_DNA"/>
</dbReference>
<evidence type="ECO:0000256" key="2">
    <source>
        <dbReference type="ARBA" id="ARBA00024228"/>
    </source>
</evidence>
<dbReference type="EMBL" id="CAJOBA010000266">
    <property type="protein sequence ID" value="CAF3518550.1"/>
    <property type="molecule type" value="Genomic_DNA"/>
</dbReference>
<evidence type="ECO:0000256" key="1">
    <source>
        <dbReference type="ARBA" id="ARBA00024204"/>
    </source>
</evidence>
<comment type="similarity">
    <text evidence="1">Belongs to the MIX23 family.</text>
</comment>
<keyword evidence="8" id="KW-1185">Reference proteome</keyword>